<dbReference type="InterPro" id="IPR021978">
    <property type="entry name" value="PML-like_CC"/>
</dbReference>
<evidence type="ECO:0000259" key="7">
    <source>
        <dbReference type="PROSITE" id="PS50089"/>
    </source>
</evidence>
<dbReference type="Ensembl" id="ENSBOBT00000008507.1">
    <property type="protein sequence ID" value="ENSBOBP00000008293.1"/>
    <property type="gene ID" value="ENSBOBG00000005411.1"/>
</dbReference>
<dbReference type="Proteomes" id="UP000694567">
    <property type="component" value="Unplaced"/>
</dbReference>
<feature type="coiled-coil region" evidence="5">
    <location>
        <begin position="236"/>
        <end position="295"/>
    </location>
</feature>
<dbReference type="InterPro" id="IPR001841">
    <property type="entry name" value="Znf_RING"/>
</dbReference>
<evidence type="ECO:0000256" key="3">
    <source>
        <dbReference type="ARBA" id="ARBA00022833"/>
    </source>
</evidence>
<dbReference type="PANTHER" id="PTHR25462">
    <property type="entry name" value="BONUS, ISOFORM C-RELATED"/>
    <property type="match status" value="1"/>
</dbReference>
<feature type="domain" description="RING-type" evidence="7">
    <location>
        <begin position="44"/>
        <end position="81"/>
    </location>
</feature>
<dbReference type="Pfam" id="PF22586">
    <property type="entry name" value="ANCHR-like_BBOX"/>
    <property type="match status" value="1"/>
</dbReference>
<dbReference type="GO" id="GO:0008270">
    <property type="term" value="F:zinc ion binding"/>
    <property type="evidence" value="ECO:0007669"/>
    <property type="project" value="UniProtKB-KW"/>
</dbReference>
<dbReference type="PROSITE" id="PS00518">
    <property type="entry name" value="ZF_RING_1"/>
    <property type="match status" value="1"/>
</dbReference>
<dbReference type="Gene3D" id="3.30.40.10">
    <property type="entry name" value="Zinc/RING finger domain, C3HC4 (zinc finger)"/>
    <property type="match status" value="1"/>
</dbReference>
<evidence type="ECO:0000313" key="9">
    <source>
        <dbReference type="Ensembl" id="ENSBOBP00000008293.1"/>
    </source>
</evidence>
<keyword evidence="3" id="KW-0862">Zinc</keyword>
<evidence type="ECO:0000256" key="4">
    <source>
        <dbReference type="PROSITE-ProRule" id="PRU00024"/>
    </source>
</evidence>
<dbReference type="InterPro" id="IPR000315">
    <property type="entry name" value="Znf_B-box"/>
</dbReference>
<evidence type="ECO:0000313" key="10">
    <source>
        <dbReference type="Proteomes" id="UP000694567"/>
    </source>
</evidence>
<dbReference type="GO" id="GO:0008630">
    <property type="term" value="P:intrinsic apoptotic signaling pathway in response to DNA damage"/>
    <property type="evidence" value="ECO:0007669"/>
    <property type="project" value="TreeGrafter"/>
</dbReference>
<dbReference type="PANTHER" id="PTHR25462:SF302">
    <property type="entry name" value="PROTEIN PML"/>
    <property type="match status" value="1"/>
</dbReference>
<keyword evidence="1" id="KW-0479">Metal-binding</keyword>
<dbReference type="InterPro" id="IPR017907">
    <property type="entry name" value="Znf_RING_CS"/>
</dbReference>
<dbReference type="GO" id="GO:0045087">
    <property type="term" value="P:innate immune response"/>
    <property type="evidence" value="ECO:0007669"/>
    <property type="project" value="TreeGrafter"/>
</dbReference>
<feature type="region of interest" description="Disordered" evidence="6">
    <location>
        <begin position="1"/>
        <end position="31"/>
    </location>
</feature>
<keyword evidence="2 4" id="KW-0863">Zinc-finger</keyword>
<keyword evidence="5" id="KW-0175">Coiled coil</keyword>
<evidence type="ECO:0000256" key="6">
    <source>
        <dbReference type="SAM" id="MobiDB-lite"/>
    </source>
</evidence>
<evidence type="ECO:0000256" key="1">
    <source>
        <dbReference type="ARBA" id="ARBA00022723"/>
    </source>
</evidence>
<proteinExistence type="predicted"/>
<dbReference type="GO" id="GO:0044790">
    <property type="term" value="P:suppression of viral release by host"/>
    <property type="evidence" value="ECO:0007669"/>
    <property type="project" value="TreeGrafter"/>
</dbReference>
<dbReference type="InterPro" id="IPR013083">
    <property type="entry name" value="Znf_RING/FYVE/PHD"/>
</dbReference>
<keyword evidence="10" id="KW-1185">Reference proteome</keyword>
<protein>
    <recommendedName>
        <fullName evidence="11">Protein PML</fullName>
    </recommendedName>
</protein>
<dbReference type="PROSITE" id="PS50089">
    <property type="entry name" value="ZF_RING_2"/>
    <property type="match status" value="1"/>
</dbReference>
<dbReference type="AlphaFoldDB" id="A0A8C0EUS6"/>
<dbReference type="InterPro" id="IPR047153">
    <property type="entry name" value="TRIM45/56/19-like"/>
</dbReference>
<dbReference type="Pfam" id="PF12126">
    <property type="entry name" value="PML_CC"/>
    <property type="match status" value="1"/>
</dbReference>
<evidence type="ECO:0008006" key="11">
    <source>
        <dbReference type="Google" id="ProtNLM"/>
    </source>
</evidence>
<dbReference type="PROSITE" id="PS50119">
    <property type="entry name" value="ZF_BBOX"/>
    <property type="match status" value="1"/>
</dbReference>
<dbReference type="SUPFAM" id="SSF57850">
    <property type="entry name" value="RING/U-box"/>
    <property type="match status" value="1"/>
</dbReference>
<evidence type="ECO:0000256" key="2">
    <source>
        <dbReference type="ARBA" id="ARBA00022771"/>
    </source>
</evidence>
<name>A0A8C0EUS6_BUBBB</name>
<evidence type="ECO:0000259" key="8">
    <source>
        <dbReference type="PROSITE" id="PS50119"/>
    </source>
</evidence>
<dbReference type="GO" id="GO:0005654">
    <property type="term" value="C:nucleoplasm"/>
    <property type="evidence" value="ECO:0007669"/>
    <property type="project" value="TreeGrafter"/>
</dbReference>
<accession>A0A8C0EUS6</accession>
<feature type="domain" description="B box-type" evidence="8">
    <location>
        <begin position="119"/>
        <end position="160"/>
    </location>
</feature>
<dbReference type="SMART" id="SM00184">
    <property type="entry name" value="RING"/>
    <property type="match status" value="1"/>
</dbReference>
<reference evidence="9" key="2">
    <citation type="submission" date="2025-09" db="UniProtKB">
        <authorList>
            <consortium name="Ensembl"/>
        </authorList>
    </citation>
    <scope>IDENTIFICATION</scope>
</reference>
<reference evidence="9" key="1">
    <citation type="submission" date="2025-08" db="UniProtKB">
        <authorList>
            <consortium name="Ensembl"/>
        </authorList>
    </citation>
    <scope>IDENTIFICATION</scope>
</reference>
<evidence type="ECO:0000256" key="5">
    <source>
        <dbReference type="SAM" id="Coils"/>
    </source>
</evidence>
<organism evidence="9 10">
    <name type="scientific">Bubo bubo</name>
    <name type="common">Eurasian eagle-owl</name>
    <name type="synonym">Strix bubo</name>
    <dbReference type="NCBI Taxonomy" id="30461"/>
    <lineage>
        <taxon>Eukaryota</taxon>
        <taxon>Metazoa</taxon>
        <taxon>Chordata</taxon>
        <taxon>Craniata</taxon>
        <taxon>Vertebrata</taxon>
        <taxon>Euteleostomi</taxon>
        <taxon>Archelosauria</taxon>
        <taxon>Archosauria</taxon>
        <taxon>Dinosauria</taxon>
        <taxon>Saurischia</taxon>
        <taxon>Theropoda</taxon>
        <taxon>Coelurosauria</taxon>
        <taxon>Aves</taxon>
        <taxon>Neognathae</taxon>
        <taxon>Neoaves</taxon>
        <taxon>Telluraves</taxon>
        <taxon>Strigiformes</taxon>
        <taxon>Strigidae</taxon>
        <taxon>Bubo</taxon>
    </lineage>
</organism>
<dbReference type="CDD" id="cd19804">
    <property type="entry name" value="Bbox1_TRIM19_C-V"/>
    <property type="match status" value="1"/>
</dbReference>
<sequence>ALPCPPHGDGAAAPMETGPQPSTSSCAPPAHPPTVEDDLQFVLCERCRQESPNLKLLTCLHTLCLGCLSENKPIGQCPVCQTAIPQASGIPDMDNLLFTNLQARLSIYKKIRDGHGLNCCRCRGAAAAMWCSECEEFLCTKCFEDHQWFFKKKSHEAKRVEDLRAESAHQFLEDSRKSCNLFCSRPGMFPFPSSIYCNKCEKALCCSCALLDSQHAPFCDIHSETQRRQEELVTMSQELKQKRSSFEATFEVLQAEASRLEQAQREMRELIRQHVEQLVRLIRREEEELLGLVEARWYRVHGMKQHWRGCPHLGVHPRAAKGWVVNGPGRSCKTQEIRSVLAWENQYDPKSVLNLPHPPVPSAEDNSIIISSSEDSLEDTAVSTGGWGPEKGTPKYLLQPHPFPSTAQRITEMAAANGEHTFKTLIQTPESVLALLSQGVSMEVGMQHLLWYLSPLPRPTLIVYNFWALELPTLFKALDAMGRKVDFCHIVGGYVDMLSLIKEKLPKAPSYKLKNLLRSHLQQQLNEGSALATAKALQELWGALGLPACADARMMLTHCNLQSYTILRPLVQEKLLSKRAGCGDALQDAGHGFRDALQGCRDARRGVKQDSQILSAPSTGLKMSTTQSN</sequence>